<dbReference type="RefSeq" id="WP_073434930.1">
    <property type="nucleotide sequence ID" value="NZ_BJXU01000039.1"/>
</dbReference>
<protein>
    <submittedName>
        <fullName evidence="2">Uncharacterized protein</fullName>
    </submittedName>
</protein>
<keyword evidence="4" id="KW-1185">Reference proteome</keyword>
<evidence type="ECO:0000313" key="1">
    <source>
        <dbReference type="EMBL" id="GEN23360.1"/>
    </source>
</evidence>
<evidence type="ECO:0000313" key="3">
    <source>
        <dbReference type="Proteomes" id="UP000184123"/>
    </source>
</evidence>
<organism evidence="2 3">
    <name type="scientific">Halomonas cupida</name>
    <dbReference type="NCBI Taxonomy" id="44933"/>
    <lineage>
        <taxon>Bacteria</taxon>
        <taxon>Pseudomonadati</taxon>
        <taxon>Pseudomonadota</taxon>
        <taxon>Gammaproteobacteria</taxon>
        <taxon>Oceanospirillales</taxon>
        <taxon>Halomonadaceae</taxon>
        <taxon>Halomonas</taxon>
    </lineage>
</organism>
<reference evidence="2 3" key="1">
    <citation type="submission" date="2016-11" db="EMBL/GenBank/DDBJ databases">
        <authorList>
            <person name="Jaros S."/>
            <person name="Januszkiewicz K."/>
            <person name="Wedrychowicz H."/>
        </authorList>
    </citation>
    <scope>NUCLEOTIDE SEQUENCE [LARGE SCALE GENOMIC DNA]</scope>
    <source>
        <strain evidence="2 3">DSM 4740</strain>
    </source>
</reference>
<dbReference type="EMBL" id="FRCA01000004">
    <property type="protein sequence ID" value="SHL97864.1"/>
    <property type="molecule type" value="Genomic_DNA"/>
</dbReference>
<dbReference type="Proteomes" id="UP000184123">
    <property type="component" value="Unassembled WGS sequence"/>
</dbReference>
<dbReference type="AlphaFoldDB" id="A0A1M7F1C0"/>
<name>A0A1M7F1C0_9GAMM</name>
<dbReference type="Proteomes" id="UP000321726">
    <property type="component" value="Unassembled WGS sequence"/>
</dbReference>
<proteinExistence type="predicted"/>
<evidence type="ECO:0000313" key="2">
    <source>
        <dbReference type="EMBL" id="SHL97864.1"/>
    </source>
</evidence>
<accession>A0A1M7F1C0</accession>
<evidence type="ECO:0000313" key="4">
    <source>
        <dbReference type="Proteomes" id="UP000321726"/>
    </source>
</evidence>
<dbReference type="OrthoDB" id="7008646at2"/>
<sequence length="224" mass="23014">MKHNFLEQQLDPQLDPQQHDPLSWLKGVILMTTFTAVMVSPNPANSQDLSALSNSTVIGGSALSDVNGIAAANTAAGYGNLQSNSGVLAIGQQASTNQGLFQQSRIDQRLGAIQADTTIKERAFRNASGWVPVNQAAGVGNVQSNTLGMAMGAEVSNLSDSSLQQVLAAGQGLNGSAGGGSGGTVRNLEIDESAFGGARGVIQVSQSAGTGNATRNNFSFRQNP</sequence>
<dbReference type="STRING" id="44933.SAMN05660971_01891"/>
<dbReference type="EMBL" id="BJXU01000039">
    <property type="protein sequence ID" value="GEN23360.1"/>
    <property type="molecule type" value="Genomic_DNA"/>
</dbReference>
<reference evidence="1 4" key="2">
    <citation type="submission" date="2019-07" db="EMBL/GenBank/DDBJ databases">
        <title>Whole genome shotgun sequence of Halomonas cupida NBRC 102219.</title>
        <authorList>
            <person name="Hosoyama A."/>
            <person name="Uohara A."/>
            <person name="Ohji S."/>
            <person name="Ichikawa N."/>
        </authorList>
    </citation>
    <scope>NUCLEOTIDE SEQUENCE [LARGE SCALE GENOMIC DNA]</scope>
    <source>
        <strain evidence="1 4">NBRC 102219</strain>
    </source>
</reference>
<gene>
    <name evidence="1" type="ORF">HCU01_13090</name>
    <name evidence="2" type="ORF">SAMN05660971_01891</name>
</gene>